<dbReference type="Gene3D" id="1.10.260.160">
    <property type="match status" value="1"/>
</dbReference>
<dbReference type="GO" id="GO:0016042">
    <property type="term" value="P:lipid catabolic process"/>
    <property type="evidence" value="ECO:0007669"/>
    <property type="project" value="InterPro"/>
</dbReference>
<evidence type="ECO:0000313" key="3">
    <source>
        <dbReference type="EMBL" id="PPK85990.1"/>
    </source>
</evidence>
<organism evidence="3 4">
    <name type="scientific">Neolewinella xylanilytica</name>
    <dbReference type="NCBI Taxonomy" id="1514080"/>
    <lineage>
        <taxon>Bacteria</taxon>
        <taxon>Pseudomonadati</taxon>
        <taxon>Bacteroidota</taxon>
        <taxon>Saprospiria</taxon>
        <taxon>Saprospirales</taxon>
        <taxon>Lewinellaceae</taxon>
        <taxon>Neolewinella</taxon>
    </lineage>
</organism>
<feature type="chain" id="PRO_5015721375" evidence="1">
    <location>
        <begin position="20"/>
        <end position="479"/>
    </location>
</feature>
<dbReference type="InterPro" id="IPR005152">
    <property type="entry name" value="Lipase_secreted"/>
</dbReference>
<sequence length="479" mass="52790">MRHLLLASLLSLACSCAHAQTLISTERQNGIPGAILGLFLPITPQYDVINYKVLYKTTDALGRPDTASGLLSLPAETSLAFPMTAYMHGTAVDETMVPSNPQTQERFLVYALATSGYITVAPDYIGLGESDGFHPYVHAESESNSGRDLLLAARQFLDEEEIPYNDQLFVTGYSQGGHAAQALQRDLQEDEGNDSLNVTAGAHLSGPYSISEVMRLATLSNDRPTLPGYIVYTYVSYSNVYGIYDSLGQAFVSPYLEVIDSFDQQLIDGEHFNAQLDTLLVEREERLIDMFQDSVVQQIIDNDSESAIIQALRANDTYEWAPEVPTLLFYCTEDEQVPAQNAILADSVMRERGSTTVVLESGGALDHGGCVEPAVTRALAFFETYAERNPVSTRGVYLDLPALRLSPNPLSPGEQLLLTGLPRERYRYTLLDLQGRSVQTGEINEEQSLTIGHRLSSSMYLLRLESSEGNYTARKVVVR</sequence>
<evidence type="ECO:0000259" key="2">
    <source>
        <dbReference type="Pfam" id="PF12146"/>
    </source>
</evidence>
<gene>
    <name evidence="3" type="ORF">CLV84_2906</name>
</gene>
<dbReference type="InterPro" id="IPR029058">
    <property type="entry name" value="AB_hydrolase_fold"/>
</dbReference>
<dbReference type="InterPro" id="IPR022742">
    <property type="entry name" value="Hydrolase_4"/>
</dbReference>
<comment type="caution">
    <text evidence="3">The sequence shown here is derived from an EMBL/GenBank/DDBJ whole genome shotgun (WGS) entry which is preliminary data.</text>
</comment>
<evidence type="ECO:0000313" key="4">
    <source>
        <dbReference type="Proteomes" id="UP000237662"/>
    </source>
</evidence>
<dbReference type="RefSeq" id="WP_104420462.1">
    <property type="nucleotide sequence ID" value="NZ_PTJC01000006.1"/>
</dbReference>
<keyword evidence="4" id="KW-1185">Reference proteome</keyword>
<accession>A0A2S6I493</accession>
<dbReference type="GO" id="GO:0004806">
    <property type="term" value="F:triacylglycerol lipase activity"/>
    <property type="evidence" value="ECO:0007669"/>
    <property type="project" value="InterPro"/>
</dbReference>
<protein>
    <submittedName>
        <fullName evidence="3">Putative secreted protein (Por secretion system target)</fullName>
    </submittedName>
</protein>
<dbReference type="Pfam" id="PF12146">
    <property type="entry name" value="Hydrolase_4"/>
    <property type="match status" value="1"/>
</dbReference>
<dbReference type="PROSITE" id="PS51257">
    <property type="entry name" value="PROKAR_LIPOPROTEIN"/>
    <property type="match status" value="1"/>
</dbReference>
<dbReference type="PANTHER" id="PTHR34853">
    <property type="match status" value="1"/>
</dbReference>
<feature type="signal peptide" evidence="1">
    <location>
        <begin position="1"/>
        <end position="19"/>
    </location>
</feature>
<dbReference type="PANTHER" id="PTHR34853:SF1">
    <property type="entry name" value="LIPASE 5"/>
    <property type="match status" value="1"/>
</dbReference>
<dbReference type="InterPro" id="IPR026444">
    <property type="entry name" value="Secre_tail"/>
</dbReference>
<dbReference type="Gene3D" id="3.40.50.1820">
    <property type="entry name" value="alpha/beta hydrolase"/>
    <property type="match status" value="1"/>
</dbReference>
<dbReference type="EMBL" id="PTJC01000006">
    <property type="protein sequence ID" value="PPK85990.1"/>
    <property type="molecule type" value="Genomic_DNA"/>
</dbReference>
<evidence type="ECO:0000256" key="1">
    <source>
        <dbReference type="SAM" id="SignalP"/>
    </source>
</evidence>
<name>A0A2S6I493_9BACT</name>
<reference evidence="3 4" key="1">
    <citation type="submission" date="2018-02" db="EMBL/GenBank/DDBJ databases">
        <title>Genomic Encyclopedia of Archaeal and Bacterial Type Strains, Phase II (KMG-II): from individual species to whole genera.</title>
        <authorList>
            <person name="Goeker M."/>
        </authorList>
    </citation>
    <scope>NUCLEOTIDE SEQUENCE [LARGE SCALE GENOMIC DNA]</scope>
    <source>
        <strain evidence="3 4">DSM 29526</strain>
    </source>
</reference>
<keyword evidence="1" id="KW-0732">Signal</keyword>
<dbReference type="AlphaFoldDB" id="A0A2S6I493"/>
<dbReference type="Proteomes" id="UP000237662">
    <property type="component" value="Unassembled WGS sequence"/>
</dbReference>
<proteinExistence type="predicted"/>
<dbReference type="NCBIfam" id="TIGR04183">
    <property type="entry name" value="Por_Secre_tail"/>
    <property type="match status" value="1"/>
</dbReference>
<dbReference type="OrthoDB" id="4857813at2"/>
<feature type="domain" description="Serine aminopeptidase S33" evidence="2">
    <location>
        <begin position="108"/>
        <end position="351"/>
    </location>
</feature>
<dbReference type="SUPFAM" id="SSF53474">
    <property type="entry name" value="alpha/beta-Hydrolases"/>
    <property type="match status" value="1"/>
</dbReference>